<feature type="region of interest" description="Disordered" evidence="12">
    <location>
        <begin position="802"/>
        <end position="836"/>
    </location>
</feature>
<gene>
    <name evidence="14" type="ORF">DEA37_0012899</name>
</gene>
<dbReference type="PROSITE" id="PS52048">
    <property type="entry name" value="UCH_DOMAIN"/>
    <property type="match status" value="1"/>
</dbReference>
<organism evidence="14 15">
    <name type="scientific">Paragonimus westermani</name>
    <dbReference type="NCBI Taxonomy" id="34504"/>
    <lineage>
        <taxon>Eukaryota</taxon>
        <taxon>Metazoa</taxon>
        <taxon>Spiralia</taxon>
        <taxon>Lophotrochozoa</taxon>
        <taxon>Platyhelminthes</taxon>
        <taxon>Trematoda</taxon>
        <taxon>Digenea</taxon>
        <taxon>Plagiorchiida</taxon>
        <taxon>Troglotremata</taxon>
        <taxon>Troglotrematidae</taxon>
        <taxon>Paragonimus</taxon>
    </lineage>
</organism>
<feature type="compositionally biased region" description="Polar residues" evidence="12">
    <location>
        <begin position="527"/>
        <end position="541"/>
    </location>
</feature>
<dbReference type="GO" id="GO:0006511">
    <property type="term" value="P:ubiquitin-dependent protein catabolic process"/>
    <property type="evidence" value="ECO:0007669"/>
    <property type="project" value="UniProtKB-UniRule"/>
</dbReference>
<feature type="region of interest" description="Disordered" evidence="12">
    <location>
        <begin position="1306"/>
        <end position="1362"/>
    </location>
</feature>
<dbReference type="Pfam" id="PF18031">
    <property type="entry name" value="UCH_C"/>
    <property type="match status" value="1"/>
</dbReference>
<feature type="domain" description="UCH catalytic" evidence="13">
    <location>
        <begin position="46"/>
        <end position="386"/>
    </location>
</feature>
<evidence type="ECO:0000256" key="4">
    <source>
        <dbReference type="ARBA" id="ARBA00012759"/>
    </source>
</evidence>
<feature type="compositionally biased region" description="Low complexity" evidence="12">
    <location>
        <begin position="110"/>
        <end position="127"/>
    </location>
</feature>
<feature type="site" description="Important for enzyme activity" evidence="11">
    <location>
        <position position="339"/>
    </location>
</feature>
<dbReference type="GO" id="GO:0005737">
    <property type="term" value="C:cytoplasm"/>
    <property type="evidence" value="ECO:0007669"/>
    <property type="project" value="TreeGrafter"/>
</dbReference>
<dbReference type="InterPro" id="IPR001578">
    <property type="entry name" value="Peptidase_C12_UCH"/>
</dbReference>
<comment type="caution">
    <text evidence="14">The sequence shown here is derived from an EMBL/GenBank/DDBJ whole genome shotgun (WGS) entry which is preliminary data.</text>
</comment>
<feature type="region of interest" description="Disordered" evidence="12">
    <location>
        <begin position="876"/>
        <end position="906"/>
    </location>
</feature>
<evidence type="ECO:0000256" key="8">
    <source>
        <dbReference type="ARBA" id="ARBA00022807"/>
    </source>
</evidence>
<evidence type="ECO:0000313" key="15">
    <source>
        <dbReference type="Proteomes" id="UP000324629"/>
    </source>
</evidence>
<name>A0A5J4NPZ1_9TREM</name>
<feature type="region of interest" description="Disordered" evidence="12">
    <location>
        <begin position="586"/>
        <end position="606"/>
    </location>
</feature>
<feature type="active site" description="Nucleophile" evidence="11">
    <location>
        <position position="202"/>
    </location>
</feature>
<evidence type="ECO:0000256" key="7">
    <source>
        <dbReference type="ARBA" id="ARBA00022801"/>
    </source>
</evidence>
<dbReference type="Pfam" id="PF01088">
    <property type="entry name" value="Peptidase_C12"/>
    <property type="match status" value="2"/>
</dbReference>
<evidence type="ECO:0000256" key="1">
    <source>
        <dbReference type="ARBA" id="ARBA00000707"/>
    </source>
</evidence>
<proteinExistence type="inferred from homology"/>
<feature type="region of interest" description="Disordered" evidence="12">
    <location>
        <begin position="101"/>
        <end position="186"/>
    </location>
</feature>
<evidence type="ECO:0000256" key="3">
    <source>
        <dbReference type="ARBA" id="ARBA00007182"/>
    </source>
</evidence>
<keyword evidence="10" id="KW-0539">Nucleus</keyword>
<feature type="active site" description="Proton donor" evidence="11">
    <location>
        <position position="324"/>
    </location>
</feature>
<reference evidence="14 15" key="1">
    <citation type="journal article" date="2019" name="Gigascience">
        <title>Whole-genome sequence of the oriental lung fluke Paragonimus westermani.</title>
        <authorList>
            <person name="Oey H."/>
            <person name="Zakrzewski M."/>
            <person name="Narain K."/>
            <person name="Devi K.R."/>
            <person name="Agatsuma T."/>
            <person name="Nawaratna S."/>
            <person name="Gobert G.N."/>
            <person name="Jones M.K."/>
            <person name="Ragan M.A."/>
            <person name="McManus D.P."/>
            <person name="Krause L."/>
        </authorList>
    </citation>
    <scope>NUCLEOTIDE SEQUENCE [LARGE SCALE GENOMIC DNA]</scope>
    <source>
        <strain evidence="14 15">IND2009</strain>
    </source>
</reference>
<dbReference type="InterPro" id="IPR038765">
    <property type="entry name" value="Papain-like_cys_pep_sf"/>
</dbReference>
<keyword evidence="7 11" id="KW-0378">Hydrolase</keyword>
<feature type="compositionally biased region" description="Low complexity" evidence="12">
    <location>
        <begin position="588"/>
        <end position="602"/>
    </location>
</feature>
<keyword evidence="9" id="KW-0156">Chromatin regulator</keyword>
<dbReference type="Proteomes" id="UP000324629">
    <property type="component" value="Unassembled WGS sequence"/>
</dbReference>
<evidence type="ECO:0000256" key="9">
    <source>
        <dbReference type="ARBA" id="ARBA00022853"/>
    </source>
</evidence>
<feature type="compositionally biased region" description="Polar residues" evidence="12">
    <location>
        <begin position="1081"/>
        <end position="1109"/>
    </location>
</feature>
<dbReference type="InterPro" id="IPR041507">
    <property type="entry name" value="UCH_C"/>
</dbReference>
<feature type="compositionally biased region" description="Low complexity" evidence="12">
    <location>
        <begin position="1306"/>
        <end position="1322"/>
    </location>
</feature>
<dbReference type="GO" id="GO:0004843">
    <property type="term" value="F:cysteine-type deubiquitinase activity"/>
    <property type="evidence" value="ECO:0007669"/>
    <property type="project" value="UniProtKB-UniRule"/>
</dbReference>
<feature type="region of interest" description="Disordered" evidence="12">
    <location>
        <begin position="485"/>
        <end position="550"/>
    </location>
</feature>
<evidence type="ECO:0000313" key="14">
    <source>
        <dbReference type="EMBL" id="KAA3677250.1"/>
    </source>
</evidence>
<feature type="compositionally biased region" description="Polar residues" evidence="12">
    <location>
        <begin position="818"/>
        <end position="836"/>
    </location>
</feature>
<evidence type="ECO:0000256" key="10">
    <source>
        <dbReference type="ARBA" id="ARBA00023242"/>
    </source>
</evidence>
<dbReference type="GO" id="GO:0006325">
    <property type="term" value="P:chromatin organization"/>
    <property type="evidence" value="ECO:0007669"/>
    <property type="project" value="UniProtKB-KW"/>
</dbReference>
<sequence length="1424" mass="156014">MLTVCYKTQILSKVSAEKRLLRSIFHLTSRFFVMFALEYLTMCQAEWHELESDPGLFTLLLEDFGVGGVQVEEVYDLSKPINETVYGFIFLFRWDQSKRKSSRRTGRGSSGSTTSLVSTSVTSTLVGNQPAPDPLRLTTSNLKVSTSSQSRLTPGLVSDGRAIQETDDPNQVTQPDSTDPHISNGGMAGELFFARQTVQNSCATHALLSVLLNRPELDLGHMLNEFHRATRNLSPEAKGMAIGSMPQLAQAHNKHATKSISSIVNPVHSTGSMPEPSEAAAAAVSAALASTQGVNNPVSTVESSVSLTSSATSNNGVAQPDTFHFVSYVPFGGFLYELDGLKPDPINHGPLRNPVSQWDWTEQCTDILRQRMQEQDVRYCLMAVVPDRRLHLTKRMCTLNTNLKTIKEIILQKARFEVKRRQGSLHSSLVNGNTDLQNKSPAAYSEFGLQSGFDSKTLKRARIISKQEPSDSTLDAASDALESCEHSTLSRERNLGVDNGRPIQTRSVTRAAATVSLKPELDRTSSNREQPVQSSMHITSNPPTPLIHGQDSTRKRFLLHPSLERDETAVDGDDWVCDRKRRLVETNSPVPDSDSSPQFSSQLKPPSDRMNKFLASIVSTESPLLTTLTETVAAEAQACAFELKQEEERQITGIQSDLLLQEHNQKKELSDSTASVFCGFSTVEDLPSADLCTENLTKATMGNCGFKRDARSPVSLDTKLLNECCSHSLNILQLSSVRSRRSFTATFTTQHRAFATEVTKPLTVDTELWHNTAVDSARVLNHNQVVDGLDLHRKVLSPEANECRPQTRALTRARVKHSPSSANQLSNSAQPPANSVINNGLLHPFVKSSPPACSPFLPHSPNSCCSSSWLDNSERKSGSSLFTSEKDAELSTTDCPPSNCASTSDPALTDSVTAACRAYKYPTRSSTKRDTLASHNLAQCRAITPLTSNTITHYPESQSISEVVEEGVPATQLSALHDMRDTYISSPGRTETNSTHGFSEMQSRQLTVGELQFLMTRIKEQIKLCADSLAEEEKKRQMYRLDDSRRVHNYEPFIRAYLLALVKNGMLRNLVLSTLQNTAVGSNSTPNTIVNPSASSTRFQKSTPNSDRSNAARRMYIDRIADSLSNTSPPSAAPSRRHLSSDSKKFLPASSPTRLRARTRLFSSVVSNSDTQPDNSTDLSDMFTSPVISSNSIADSRALSSPIKSSPSVATNNSVPMDTTSGRQSCFLSRLNASVMGSTEKLSDTDYNSKKFQNHCSGTMLSEINPPVATENHKDSIDYSDGTTVTIISDSPVISSTTCASYSSCGSASLSPQSSTSSRSAAYLRPRPSLCRSQPASEGNISRKSLRPRVSSEQTVNKHRSVTENCRSTITHTSVTHNRSSSVKQKSAYCFVESVESGNKCKSGNGSDPFPALFCQRMRRRRLC</sequence>
<evidence type="ECO:0000259" key="13">
    <source>
        <dbReference type="PROSITE" id="PS52048"/>
    </source>
</evidence>
<keyword evidence="6 11" id="KW-0833">Ubl conjugation pathway</keyword>
<keyword evidence="5 11" id="KW-0645">Protease</keyword>
<dbReference type="InterPro" id="IPR036959">
    <property type="entry name" value="Peptidase_C12_UCH_sf"/>
</dbReference>
<keyword evidence="8 11" id="KW-0788">Thiol protease</keyword>
<feature type="compositionally biased region" description="Polar residues" evidence="12">
    <location>
        <begin position="890"/>
        <end position="906"/>
    </location>
</feature>
<dbReference type="Gene3D" id="1.20.58.860">
    <property type="match status" value="1"/>
</dbReference>
<comment type="similarity">
    <text evidence="3">Belongs to the peptidase C12 family. BAP1 subfamily.</text>
</comment>
<dbReference type="PANTHER" id="PTHR10589">
    <property type="entry name" value="UBIQUITIN CARBOXYL-TERMINAL HYDROLASE"/>
    <property type="match status" value="1"/>
</dbReference>
<dbReference type="SUPFAM" id="SSF54001">
    <property type="entry name" value="Cysteine proteinases"/>
    <property type="match status" value="2"/>
</dbReference>
<dbReference type="GO" id="GO:0016579">
    <property type="term" value="P:protein deubiquitination"/>
    <property type="evidence" value="ECO:0007669"/>
    <property type="project" value="TreeGrafter"/>
</dbReference>
<evidence type="ECO:0000256" key="2">
    <source>
        <dbReference type="ARBA" id="ARBA00004123"/>
    </source>
</evidence>
<dbReference type="EC" id="3.4.19.12" evidence="4 11"/>
<evidence type="ECO:0000256" key="6">
    <source>
        <dbReference type="ARBA" id="ARBA00022786"/>
    </source>
</evidence>
<protein>
    <recommendedName>
        <fullName evidence="4 11">ubiquitinyl hydrolase 1</fullName>
        <ecNumber evidence="4 11">3.4.19.12</ecNumber>
    </recommendedName>
</protein>
<evidence type="ECO:0000256" key="5">
    <source>
        <dbReference type="ARBA" id="ARBA00022670"/>
    </source>
</evidence>
<accession>A0A5J4NPZ1</accession>
<evidence type="ECO:0000256" key="11">
    <source>
        <dbReference type="PROSITE-ProRule" id="PRU01393"/>
    </source>
</evidence>
<dbReference type="PANTHER" id="PTHR10589:SF28">
    <property type="entry name" value="UBIQUITIN CARBOXYL-TERMINAL HYDROLASE BAP1"/>
    <property type="match status" value="1"/>
</dbReference>
<feature type="region of interest" description="Disordered" evidence="12">
    <location>
        <begin position="1081"/>
        <end position="1152"/>
    </location>
</feature>
<keyword evidence="15" id="KW-1185">Reference proteome</keyword>
<feature type="compositionally biased region" description="Polar residues" evidence="12">
    <location>
        <begin position="1331"/>
        <end position="1343"/>
    </location>
</feature>
<feature type="compositionally biased region" description="Polar residues" evidence="12">
    <location>
        <begin position="137"/>
        <end position="152"/>
    </location>
</feature>
<feature type="compositionally biased region" description="Basic and acidic residues" evidence="12">
    <location>
        <begin position="485"/>
        <end position="495"/>
    </location>
</feature>
<feature type="region of interest" description="Disordered" evidence="12">
    <location>
        <begin position="1194"/>
        <end position="1219"/>
    </location>
</feature>
<comment type="subcellular location">
    <subcellularLocation>
        <location evidence="2">Nucleus</location>
    </subcellularLocation>
</comment>
<dbReference type="GO" id="GO:0005634">
    <property type="term" value="C:nucleus"/>
    <property type="evidence" value="ECO:0007669"/>
    <property type="project" value="UniProtKB-SubCell"/>
</dbReference>
<dbReference type="EMBL" id="QNGE01001590">
    <property type="protein sequence ID" value="KAA3677250.1"/>
    <property type="molecule type" value="Genomic_DNA"/>
</dbReference>
<feature type="compositionally biased region" description="Polar residues" evidence="12">
    <location>
        <begin position="169"/>
        <end position="181"/>
    </location>
</feature>
<dbReference type="Gene3D" id="3.40.532.10">
    <property type="entry name" value="Peptidase C12, ubiquitin carboxyl-terminal hydrolase"/>
    <property type="match status" value="1"/>
</dbReference>
<feature type="site" description="Transition state stabilizer" evidence="11">
    <location>
        <position position="196"/>
    </location>
</feature>
<comment type="catalytic activity">
    <reaction evidence="1 11">
        <text>Thiol-dependent hydrolysis of ester, thioester, amide, peptide and isopeptide bonds formed by the C-terminal Gly of ubiquitin (a 76-residue protein attached to proteins as an intracellular targeting signal).</text>
        <dbReference type="EC" id="3.4.19.12"/>
    </reaction>
</comment>
<evidence type="ECO:0000256" key="12">
    <source>
        <dbReference type="SAM" id="MobiDB-lite"/>
    </source>
</evidence>